<feature type="transmembrane region" description="Helical" evidence="2">
    <location>
        <begin position="476"/>
        <end position="495"/>
    </location>
</feature>
<proteinExistence type="predicted"/>
<keyword evidence="2" id="KW-1133">Transmembrane helix</keyword>
<feature type="transmembrane region" description="Helical" evidence="2">
    <location>
        <begin position="415"/>
        <end position="435"/>
    </location>
</feature>
<dbReference type="EMBL" id="KB932204">
    <property type="protein sequence ID" value="KCV70589.1"/>
    <property type="molecule type" value="Genomic_DNA"/>
</dbReference>
<feature type="transmembrane region" description="Helical" evidence="2">
    <location>
        <begin position="519"/>
        <end position="542"/>
    </location>
</feature>
<reference evidence="3" key="1">
    <citation type="submission" date="2013-04" db="EMBL/GenBank/DDBJ databases">
        <title>The Genome Sequence of Fonticula alba ATCC 38817.</title>
        <authorList>
            <consortium name="The Broad Institute Genomics Platform"/>
            <person name="Russ C."/>
            <person name="Cuomo C."/>
            <person name="Burger G."/>
            <person name="Gray M.W."/>
            <person name="Holland P.W.H."/>
            <person name="King N."/>
            <person name="Lang F.B.F."/>
            <person name="Roger A.J."/>
            <person name="Ruiz-Trillo I."/>
            <person name="Brown M."/>
            <person name="Walker B."/>
            <person name="Young S."/>
            <person name="Zeng Q."/>
            <person name="Gargeya S."/>
            <person name="Fitzgerald M."/>
            <person name="Haas B."/>
            <person name="Abouelleil A."/>
            <person name="Allen A.W."/>
            <person name="Alvarado L."/>
            <person name="Arachchi H.M."/>
            <person name="Berlin A.M."/>
            <person name="Chapman S.B."/>
            <person name="Gainer-Dewar J."/>
            <person name="Goldberg J."/>
            <person name="Griggs A."/>
            <person name="Gujja S."/>
            <person name="Hansen M."/>
            <person name="Howarth C."/>
            <person name="Imamovic A."/>
            <person name="Ireland A."/>
            <person name="Larimer J."/>
            <person name="McCowan C."/>
            <person name="Murphy C."/>
            <person name="Pearson M."/>
            <person name="Poon T.W."/>
            <person name="Priest M."/>
            <person name="Roberts A."/>
            <person name="Saif S."/>
            <person name="Shea T."/>
            <person name="Sisk P."/>
            <person name="Sykes S."/>
            <person name="Wortman J."/>
            <person name="Nusbaum C."/>
            <person name="Birren B."/>
        </authorList>
    </citation>
    <scope>NUCLEOTIDE SEQUENCE [LARGE SCALE GENOMIC DNA]</scope>
    <source>
        <strain evidence="3">ATCC 38817</strain>
    </source>
</reference>
<feature type="compositionally biased region" description="Low complexity" evidence="1">
    <location>
        <begin position="345"/>
        <end position="363"/>
    </location>
</feature>
<name>A0A058Z8G9_FONAL</name>
<dbReference type="AlphaFoldDB" id="A0A058Z8G9"/>
<protein>
    <submittedName>
        <fullName evidence="3">Uncharacterized protein</fullName>
    </submittedName>
</protein>
<feature type="transmembrane region" description="Helical" evidence="2">
    <location>
        <begin position="59"/>
        <end position="77"/>
    </location>
</feature>
<evidence type="ECO:0000256" key="2">
    <source>
        <dbReference type="SAM" id="Phobius"/>
    </source>
</evidence>
<evidence type="ECO:0000313" key="4">
    <source>
        <dbReference type="Proteomes" id="UP000030693"/>
    </source>
</evidence>
<feature type="region of interest" description="Disordered" evidence="1">
    <location>
        <begin position="289"/>
        <end position="363"/>
    </location>
</feature>
<evidence type="ECO:0000313" key="3">
    <source>
        <dbReference type="EMBL" id="KCV70589.1"/>
    </source>
</evidence>
<keyword evidence="2" id="KW-0472">Membrane</keyword>
<dbReference type="RefSeq" id="XP_009495105.1">
    <property type="nucleotide sequence ID" value="XM_009496830.1"/>
</dbReference>
<gene>
    <name evidence="3" type="ORF">H696_02947</name>
</gene>
<keyword evidence="2" id="KW-0812">Transmembrane</keyword>
<accession>A0A058Z8G9</accession>
<keyword evidence="4" id="KW-1185">Reference proteome</keyword>
<organism evidence="3">
    <name type="scientific">Fonticula alba</name>
    <name type="common">Slime mold</name>
    <dbReference type="NCBI Taxonomy" id="691883"/>
    <lineage>
        <taxon>Eukaryota</taxon>
        <taxon>Rotosphaerida</taxon>
        <taxon>Fonticulaceae</taxon>
        <taxon>Fonticula</taxon>
    </lineage>
</organism>
<dbReference type="Proteomes" id="UP000030693">
    <property type="component" value="Unassembled WGS sequence"/>
</dbReference>
<feature type="compositionally biased region" description="Low complexity" evidence="1">
    <location>
        <begin position="296"/>
        <end position="308"/>
    </location>
</feature>
<sequence length="614" mass="65250">MSWILINPFQLLNGSAGSGGGASAVSSPAAAVTMGITRKTYPIELPIEYLSPELTITDIYFLSLSVYFLCTMVMYIVRRHHEPVRNRGLFHATGLSLAAVGYCVAMSLSLRPVSCVFSFIVVNSMPALYVMPTARRVLYILAQYWWYKASHRAFMHSTSASDSDACLDDSSSVIYLGEMSSAGLADGPAGLPLADLGSLVSSPSMAADVCSSDLKASHRAFMHSTSASDSDACLDDSSSVIYLGEMSSAGLADGPAGLPLADLGSLVSSPSMAADSSFCPTPNSPWSVDFRPLGTSSSASSAESAEAAGLPCGPQGPGLTGPGRSPSQLSLEKEKAAAAGQATDSMAAGRPSAPAMGPGMAPRAAGEFPPHEAPEDALFSATNDLPRAERLWARFQLRFAIFIRQAHQMPGHLQILIYFAMALLCVGCAFAYVYMDQIGRAHANDLPRAERLWARFQLRFAIFIRQAHQMPGHLQILIYFAMALLCVGCAFAYVYTDHLSGGQALDIHLVKDGLCKANVVPVSTTFSMLFTSVTVPSVLFSLKARDVYRHRFELGVRARDLAPVLAGGRVPGFRAGAQKKSVCPAPACHPAMGRALAGGQPWPVCLLRCGWPAC</sequence>
<feature type="transmembrane region" description="Helical" evidence="2">
    <location>
        <begin position="89"/>
        <end position="110"/>
    </location>
</feature>
<dbReference type="GeneID" id="20527672"/>
<evidence type="ECO:0000256" key="1">
    <source>
        <dbReference type="SAM" id="MobiDB-lite"/>
    </source>
</evidence>